<feature type="domain" description="SPOR" evidence="3">
    <location>
        <begin position="156"/>
        <end position="237"/>
    </location>
</feature>
<dbReference type="SUPFAM" id="SSF110997">
    <property type="entry name" value="Sporulation related repeat"/>
    <property type="match status" value="1"/>
</dbReference>
<dbReference type="GO" id="GO:0030428">
    <property type="term" value="C:cell septum"/>
    <property type="evidence" value="ECO:0007669"/>
    <property type="project" value="TreeGrafter"/>
</dbReference>
<organism evidence="4 5">
    <name type="scientific">Sterolibacterium denitrificans</name>
    <dbReference type="NCBI Taxonomy" id="157592"/>
    <lineage>
        <taxon>Bacteria</taxon>
        <taxon>Pseudomonadati</taxon>
        <taxon>Pseudomonadota</taxon>
        <taxon>Betaproteobacteria</taxon>
        <taxon>Nitrosomonadales</taxon>
        <taxon>Sterolibacteriaceae</taxon>
        <taxon>Sterolibacterium</taxon>
    </lineage>
</organism>
<feature type="compositionally biased region" description="Low complexity" evidence="1">
    <location>
        <begin position="94"/>
        <end position="117"/>
    </location>
</feature>
<evidence type="ECO:0000259" key="3">
    <source>
        <dbReference type="PROSITE" id="PS51724"/>
    </source>
</evidence>
<dbReference type="PANTHER" id="PTHR38687:SF1">
    <property type="entry name" value="CELL DIVISION PROTEIN DEDD"/>
    <property type="match status" value="1"/>
</dbReference>
<reference evidence="4" key="1">
    <citation type="submission" date="2017-03" db="EMBL/GenBank/DDBJ databases">
        <authorList>
            <consortium name="AG Boll"/>
        </authorList>
    </citation>
    <scope>NUCLEOTIDE SEQUENCE [LARGE SCALE GENOMIC DNA]</scope>
    <source>
        <strain evidence="4">Chol</strain>
    </source>
</reference>
<dbReference type="PANTHER" id="PTHR38687">
    <property type="entry name" value="CELL DIVISION PROTEIN DEDD-RELATED"/>
    <property type="match status" value="1"/>
</dbReference>
<keyword evidence="2" id="KW-0472">Membrane</keyword>
<dbReference type="GO" id="GO:0032506">
    <property type="term" value="P:cytokinetic process"/>
    <property type="evidence" value="ECO:0007669"/>
    <property type="project" value="TreeGrafter"/>
</dbReference>
<feature type="region of interest" description="Disordered" evidence="1">
    <location>
        <begin position="52"/>
        <end position="71"/>
    </location>
</feature>
<protein>
    <recommendedName>
        <fullName evidence="3">SPOR domain-containing protein</fullName>
    </recommendedName>
</protein>
<dbReference type="AlphaFoldDB" id="A0A7Z7MW02"/>
<feature type="region of interest" description="Disordered" evidence="1">
    <location>
        <begin position="1"/>
        <end position="21"/>
    </location>
</feature>
<dbReference type="InterPro" id="IPR007730">
    <property type="entry name" value="SPOR-like_dom"/>
</dbReference>
<dbReference type="RefSeq" id="WP_067169902.1">
    <property type="nucleotide sequence ID" value="NZ_LFZK01000001.1"/>
</dbReference>
<keyword evidence="2" id="KW-1133">Transmembrane helix</keyword>
<dbReference type="GO" id="GO:0042834">
    <property type="term" value="F:peptidoglycan binding"/>
    <property type="evidence" value="ECO:0007669"/>
    <property type="project" value="InterPro"/>
</dbReference>
<dbReference type="Proteomes" id="UP000242886">
    <property type="component" value="Chromosome SDENCHOL"/>
</dbReference>
<dbReference type="PROSITE" id="PS51724">
    <property type="entry name" value="SPOR"/>
    <property type="match status" value="1"/>
</dbReference>
<keyword evidence="5" id="KW-1185">Reference proteome</keyword>
<evidence type="ECO:0000313" key="5">
    <source>
        <dbReference type="Proteomes" id="UP000242886"/>
    </source>
</evidence>
<dbReference type="Gene3D" id="3.30.70.1070">
    <property type="entry name" value="Sporulation related repeat"/>
    <property type="match status" value="1"/>
</dbReference>
<name>A0A7Z7MW02_9PROT</name>
<feature type="region of interest" description="Disordered" evidence="1">
    <location>
        <begin position="83"/>
        <end position="146"/>
    </location>
</feature>
<dbReference type="Pfam" id="PF05036">
    <property type="entry name" value="SPOR"/>
    <property type="match status" value="1"/>
</dbReference>
<evidence type="ECO:0000313" key="4">
    <source>
        <dbReference type="EMBL" id="SMB30290.1"/>
    </source>
</evidence>
<accession>A0A7Z7MW02</accession>
<evidence type="ECO:0000256" key="2">
    <source>
        <dbReference type="SAM" id="Phobius"/>
    </source>
</evidence>
<feature type="transmembrane region" description="Helical" evidence="2">
    <location>
        <begin position="31"/>
        <end position="49"/>
    </location>
</feature>
<evidence type="ECO:0000256" key="1">
    <source>
        <dbReference type="SAM" id="MobiDB-lite"/>
    </source>
</evidence>
<sequence>MANKLAPGATGASSLPDDPDLDLKKRARRRLVGASALALLAVIVLPMVMDQEPRPESQDIQIRIPSQEPGAHNVASRIVVADEPAPPQHPPAEAEPTIAIAPGGTGPAAAATKTPAKAEPEPAPAPSAPQTEAKKADAPAARQTAQAAERARAMALLNEEQWIIQLGAYQNQSTVRSLQAKLKELGYPSYTEAIDTPKGQSTRVRCGPFPSREAAEKAHARLKKIAAGGPGGGTIAQLK</sequence>
<gene>
    <name evidence="4" type="ORF">SDENCHOL_20959</name>
</gene>
<dbReference type="EMBL" id="LT837803">
    <property type="protein sequence ID" value="SMB30290.1"/>
    <property type="molecule type" value="Genomic_DNA"/>
</dbReference>
<dbReference type="GO" id="GO:0032153">
    <property type="term" value="C:cell division site"/>
    <property type="evidence" value="ECO:0007669"/>
    <property type="project" value="TreeGrafter"/>
</dbReference>
<dbReference type="InterPro" id="IPR036680">
    <property type="entry name" value="SPOR-like_sf"/>
</dbReference>
<proteinExistence type="predicted"/>
<dbReference type="OrthoDB" id="8563804at2"/>
<keyword evidence="2" id="KW-0812">Transmembrane</keyword>
<dbReference type="InterPro" id="IPR052521">
    <property type="entry name" value="Cell_div_SPOR-domain"/>
</dbReference>